<gene>
    <name evidence="1" type="ORF">MTR67_052690</name>
</gene>
<evidence type="ECO:0000313" key="1">
    <source>
        <dbReference type="EMBL" id="WMV59305.1"/>
    </source>
</evidence>
<proteinExistence type="predicted"/>
<keyword evidence="2" id="KW-1185">Reference proteome</keyword>
<dbReference type="Proteomes" id="UP001234989">
    <property type="component" value="Chromosome 12"/>
</dbReference>
<reference evidence="1" key="1">
    <citation type="submission" date="2023-08" db="EMBL/GenBank/DDBJ databases">
        <title>A de novo genome assembly of Solanum verrucosum Schlechtendal, a Mexican diploid species geographically isolated from the other diploid A-genome species in potato relatives.</title>
        <authorList>
            <person name="Hosaka K."/>
        </authorList>
    </citation>
    <scope>NUCLEOTIDE SEQUENCE</scope>
    <source>
        <tissue evidence="1">Young leaves</tissue>
    </source>
</reference>
<evidence type="ECO:0000313" key="2">
    <source>
        <dbReference type="Proteomes" id="UP001234989"/>
    </source>
</evidence>
<protein>
    <submittedName>
        <fullName evidence="1">Uncharacterized protein</fullName>
    </submittedName>
</protein>
<name>A0AAF0V672_SOLVR</name>
<accession>A0AAF0V672</accession>
<organism evidence="1 2">
    <name type="scientific">Solanum verrucosum</name>
    <dbReference type="NCBI Taxonomy" id="315347"/>
    <lineage>
        <taxon>Eukaryota</taxon>
        <taxon>Viridiplantae</taxon>
        <taxon>Streptophyta</taxon>
        <taxon>Embryophyta</taxon>
        <taxon>Tracheophyta</taxon>
        <taxon>Spermatophyta</taxon>
        <taxon>Magnoliopsida</taxon>
        <taxon>eudicotyledons</taxon>
        <taxon>Gunneridae</taxon>
        <taxon>Pentapetalae</taxon>
        <taxon>asterids</taxon>
        <taxon>lamiids</taxon>
        <taxon>Solanales</taxon>
        <taxon>Solanaceae</taxon>
        <taxon>Solanoideae</taxon>
        <taxon>Solaneae</taxon>
        <taxon>Solanum</taxon>
    </lineage>
</organism>
<sequence>MISSSQVDSQEGDQNMLTICHPSLATDEGHTSMAFDTSGCIPTFEIGSTSRRYDEAKKMSSSLVTSNTCTSLSAKLILHLSSAHNGIIIYHVQDRAKDIWDNCTADGSYTEVRKQANDELKEMNLKIHLYHSCCKVFSHRPCCWTW</sequence>
<dbReference type="AlphaFoldDB" id="A0AAF0V672"/>
<dbReference type="EMBL" id="CP133623">
    <property type="protein sequence ID" value="WMV59305.1"/>
    <property type="molecule type" value="Genomic_DNA"/>
</dbReference>